<feature type="coiled-coil region" evidence="1">
    <location>
        <begin position="53"/>
        <end position="103"/>
    </location>
</feature>
<dbReference type="AlphaFoldDB" id="A0A7I8VVI1"/>
<evidence type="ECO:0000313" key="3">
    <source>
        <dbReference type="Proteomes" id="UP000549394"/>
    </source>
</evidence>
<keyword evidence="3" id="KW-1185">Reference proteome</keyword>
<proteinExistence type="predicted"/>
<protein>
    <submittedName>
        <fullName evidence="2">Uncharacterized protein</fullName>
    </submittedName>
</protein>
<organism evidence="2 3">
    <name type="scientific">Dimorphilus gyrociliatus</name>
    <dbReference type="NCBI Taxonomy" id="2664684"/>
    <lineage>
        <taxon>Eukaryota</taxon>
        <taxon>Metazoa</taxon>
        <taxon>Spiralia</taxon>
        <taxon>Lophotrochozoa</taxon>
        <taxon>Annelida</taxon>
        <taxon>Polychaeta</taxon>
        <taxon>Polychaeta incertae sedis</taxon>
        <taxon>Dinophilidae</taxon>
        <taxon>Dimorphilus</taxon>
    </lineage>
</organism>
<name>A0A7I8VVI1_9ANNE</name>
<sequence length="416" mass="48252">MANDTHNIIRCTSCNNTWQIVKETRRSPDFSPPEDVPQSEFRQYFDTGDEATIRALKRMLEEKRRTVAEQLENHIERLKKKLIDEKERILANITKEYELTKTNLEKLSDGKTEFTNFRNPIFQDAKQLMKETLLELEAIIISKDTKLDILEQLDGPIAEVHTEEGFMYDLTLQSCENINQHMSDSSKILINGTNLFLMNRSNGTEIFVINVGVTPWVIRNRWREQHKFSSFSVSPEGNYILFCDRINGIIKKSEVEVESLTFTDFIRVDDVSEAYCIPENKTLVHHDRRVTLFNREGAKIWSSLFDNLEHIDFQVGKYFCTKQDDIEIRSLQTGNEIRSFQTSENFSEMHSLLFGIVILQPEQNRLALLSNVDGSVIKEFPLEFTPKTMAVSLNILNPAFCIISDDNKLYVMKQAN</sequence>
<evidence type="ECO:0000313" key="2">
    <source>
        <dbReference type="EMBL" id="CAD5119778.1"/>
    </source>
</evidence>
<evidence type="ECO:0000256" key="1">
    <source>
        <dbReference type="SAM" id="Coils"/>
    </source>
</evidence>
<dbReference type="Proteomes" id="UP000549394">
    <property type="component" value="Unassembled WGS sequence"/>
</dbReference>
<dbReference type="EMBL" id="CAJFCJ010000011">
    <property type="protein sequence ID" value="CAD5119778.1"/>
    <property type="molecule type" value="Genomic_DNA"/>
</dbReference>
<gene>
    <name evidence="2" type="ORF">DGYR_LOCUS7969</name>
</gene>
<dbReference type="SUPFAM" id="SSF50969">
    <property type="entry name" value="YVTN repeat-like/Quinoprotein amine dehydrogenase"/>
    <property type="match status" value="1"/>
</dbReference>
<dbReference type="InterPro" id="IPR011044">
    <property type="entry name" value="Quino_amine_DH_bsu"/>
</dbReference>
<accession>A0A7I8VVI1</accession>
<keyword evidence="1" id="KW-0175">Coiled coil</keyword>
<comment type="caution">
    <text evidence="2">The sequence shown here is derived from an EMBL/GenBank/DDBJ whole genome shotgun (WGS) entry which is preliminary data.</text>
</comment>
<reference evidence="2 3" key="1">
    <citation type="submission" date="2020-08" db="EMBL/GenBank/DDBJ databases">
        <authorList>
            <person name="Hejnol A."/>
        </authorList>
    </citation>
    <scope>NUCLEOTIDE SEQUENCE [LARGE SCALE GENOMIC DNA]</scope>
</reference>